<proteinExistence type="predicted"/>
<organism evidence="1 2">
    <name type="scientific">Trichonephila inaurata madagascariensis</name>
    <dbReference type="NCBI Taxonomy" id="2747483"/>
    <lineage>
        <taxon>Eukaryota</taxon>
        <taxon>Metazoa</taxon>
        <taxon>Ecdysozoa</taxon>
        <taxon>Arthropoda</taxon>
        <taxon>Chelicerata</taxon>
        <taxon>Arachnida</taxon>
        <taxon>Araneae</taxon>
        <taxon>Araneomorphae</taxon>
        <taxon>Entelegynae</taxon>
        <taxon>Araneoidea</taxon>
        <taxon>Nephilidae</taxon>
        <taxon>Trichonephila</taxon>
        <taxon>Trichonephila inaurata</taxon>
    </lineage>
</organism>
<accession>A0A8X7CJJ4</accession>
<name>A0A8X7CJJ4_9ARAC</name>
<dbReference type="AlphaFoldDB" id="A0A8X7CJJ4"/>
<evidence type="ECO:0000313" key="2">
    <source>
        <dbReference type="Proteomes" id="UP000886998"/>
    </source>
</evidence>
<gene>
    <name evidence="1" type="ORF">TNIN_140931</name>
</gene>
<protein>
    <submittedName>
        <fullName evidence="1">Uncharacterized protein</fullName>
    </submittedName>
</protein>
<keyword evidence="2" id="KW-1185">Reference proteome</keyword>
<dbReference type="Proteomes" id="UP000886998">
    <property type="component" value="Unassembled WGS sequence"/>
</dbReference>
<comment type="caution">
    <text evidence="1">The sequence shown here is derived from an EMBL/GenBank/DDBJ whole genome shotgun (WGS) entry which is preliminary data.</text>
</comment>
<sequence>MKGGGLSNTQKECARGLSETGARDSRPSEFVCCFSSIVAPDFTVTSLPLSSLSLNFYLALKTRDSAKWYRSGQNCKQCEKGFSQGKGETLDKPLQIFMFRMSHLLREEGSQLDVTDGLGESIPDET</sequence>
<evidence type="ECO:0000313" key="1">
    <source>
        <dbReference type="EMBL" id="GFY66562.1"/>
    </source>
</evidence>
<dbReference type="EMBL" id="BMAV01016105">
    <property type="protein sequence ID" value="GFY66562.1"/>
    <property type="molecule type" value="Genomic_DNA"/>
</dbReference>
<reference evidence="1" key="1">
    <citation type="submission" date="2020-08" db="EMBL/GenBank/DDBJ databases">
        <title>Multicomponent nature underlies the extraordinary mechanical properties of spider dragline silk.</title>
        <authorList>
            <person name="Kono N."/>
            <person name="Nakamura H."/>
            <person name="Mori M."/>
            <person name="Yoshida Y."/>
            <person name="Ohtoshi R."/>
            <person name="Malay A.D."/>
            <person name="Moran D.A.P."/>
            <person name="Tomita M."/>
            <person name="Numata K."/>
            <person name="Arakawa K."/>
        </authorList>
    </citation>
    <scope>NUCLEOTIDE SEQUENCE</scope>
</reference>